<comment type="caution">
    <text evidence="3">The sequence shown here is derived from an EMBL/GenBank/DDBJ whole genome shotgun (WGS) entry which is preliminary data.</text>
</comment>
<evidence type="ECO:0000313" key="3">
    <source>
        <dbReference type="EMBL" id="KAJ1142309.1"/>
    </source>
</evidence>
<dbReference type="PANTHER" id="PTHR11505">
    <property type="entry name" value="L1 TRANSPOSABLE ELEMENT-RELATED"/>
    <property type="match status" value="1"/>
</dbReference>
<dbReference type="EMBL" id="JANPWB010000010">
    <property type="protein sequence ID" value="KAJ1142309.1"/>
    <property type="molecule type" value="Genomic_DNA"/>
</dbReference>
<dbReference type="InterPro" id="IPR004244">
    <property type="entry name" value="Transposase_22"/>
</dbReference>
<feature type="coiled-coil region" evidence="1">
    <location>
        <begin position="86"/>
        <end position="113"/>
    </location>
</feature>
<feature type="region of interest" description="Disordered" evidence="2">
    <location>
        <begin position="281"/>
        <end position="313"/>
    </location>
</feature>
<name>A0AAV7QTC2_PLEWA</name>
<keyword evidence="4" id="KW-1185">Reference proteome</keyword>
<feature type="region of interest" description="Disordered" evidence="2">
    <location>
        <begin position="1"/>
        <end position="32"/>
    </location>
</feature>
<organism evidence="3 4">
    <name type="scientific">Pleurodeles waltl</name>
    <name type="common">Iberian ribbed newt</name>
    <dbReference type="NCBI Taxonomy" id="8319"/>
    <lineage>
        <taxon>Eukaryota</taxon>
        <taxon>Metazoa</taxon>
        <taxon>Chordata</taxon>
        <taxon>Craniata</taxon>
        <taxon>Vertebrata</taxon>
        <taxon>Euteleostomi</taxon>
        <taxon>Amphibia</taxon>
        <taxon>Batrachia</taxon>
        <taxon>Caudata</taxon>
        <taxon>Salamandroidea</taxon>
        <taxon>Salamandridae</taxon>
        <taxon>Pleurodelinae</taxon>
        <taxon>Pleurodeles</taxon>
    </lineage>
</organism>
<keyword evidence="1" id="KW-0175">Coiled coil</keyword>
<evidence type="ECO:0000256" key="2">
    <source>
        <dbReference type="SAM" id="MobiDB-lite"/>
    </source>
</evidence>
<dbReference type="Proteomes" id="UP001066276">
    <property type="component" value="Chromosome 6"/>
</dbReference>
<evidence type="ECO:0008006" key="5">
    <source>
        <dbReference type="Google" id="ProtNLM"/>
    </source>
</evidence>
<accession>A0AAV7QTC2</accession>
<reference evidence="3" key="1">
    <citation type="journal article" date="2022" name="bioRxiv">
        <title>Sequencing and chromosome-scale assembly of the giantPleurodeles waltlgenome.</title>
        <authorList>
            <person name="Brown T."/>
            <person name="Elewa A."/>
            <person name="Iarovenko S."/>
            <person name="Subramanian E."/>
            <person name="Araus A.J."/>
            <person name="Petzold A."/>
            <person name="Susuki M."/>
            <person name="Suzuki K.-i.T."/>
            <person name="Hayashi T."/>
            <person name="Toyoda A."/>
            <person name="Oliveira C."/>
            <person name="Osipova E."/>
            <person name="Leigh N.D."/>
            <person name="Simon A."/>
            <person name="Yun M.H."/>
        </authorList>
    </citation>
    <scope>NUCLEOTIDE SEQUENCE</scope>
    <source>
        <strain evidence="3">20211129_DDA</strain>
        <tissue evidence="3">Liver</tissue>
    </source>
</reference>
<evidence type="ECO:0000313" key="4">
    <source>
        <dbReference type="Proteomes" id="UP001066276"/>
    </source>
</evidence>
<feature type="compositionally biased region" description="Polar residues" evidence="2">
    <location>
        <begin position="16"/>
        <end position="26"/>
    </location>
</feature>
<dbReference type="Gene3D" id="3.30.70.1820">
    <property type="entry name" value="L1 transposable element, RRM domain"/>
    <property type="match status" value="1"/>
</dbReference>
<protein>
    <recommendedName>
        <fullName evidence="5">L1 transposable element RRM domain-containing protein</fullName>
    </recommendedName>
</protein>
<dbReference type="AlphaFoldDB" id="A0AAV7QTC2"/>
<proteinExistence type="predicted"/>
<gene>
    <name evidence="3" type="ORF">NDU88_008636</name>
</gene>
<sequence>MGRTKGKSMEDGVTPTPRSQNPTPQAKENMDKLDTTLKEIRDSRRAIGNRLDMITTDMNIMKDDQAKLSDRLKQTESTVADILQTHNDNKNAIVKLQQQMEALQERIEDREGCSQRNNICTIGLPEGKEGNDPTPYIESWLQSIANDRLSIHFVVERAHRVPGRKPIPGAPAGPVIARILNYRDRDVALQVARELDPIIIDNARISLYPDYALAVQKRRASYQIIKQRLRKMEIKYALLFPAKLCITHNQKTHFFDSSDLVSTWLDENFPYSRLVEQNNGHHAGQLPQHRRDKRNKAQTSQKRTGPTLRQALEGQNNALQTAGYLREMNSSPCRTASSIDSIAASDSEGSMALFPDITPQLARDF</sequence>
<evidence type="ECO:0000256" key="1">
    <source>
        <dbReference type="SAM" id="Coils"/>
    </source>
</evidence>